<keyword evidence="1" id="KW-1133">Transmembrane helix</keyword>
<evidence type="ECO:0000256" key="1">
    <source>
        <dbReference type="SAM" id="Phobius"/>
    </source>
</evidence>
<reference evidence="2 3" key="1">
    <citation type="submission" date="2024-11" db="EMBL/GenBank/DDBJ databases">
        <authorList>
            <person name="Heng Y.C."/>
            <person name="Lim A.C.H."/>
            <person name="Lee J.K.Y."/>
            <person name="Kittelmann S."/>
        </authorList>
    </citation>
    <scope>NUCLEOTIDE SEQUENCE [LARGE SCALE GENOMIC DNA]</scope>
    <source>
        <strain evidence="2 3">WILCCON 0269</strain>
    </source>
</reference>
<evidence type="ECO:0000313" key="3">
    <source>
        <dbReference type="Proteomes" id="UP001623660"/>
    </source>
</evidence>
<feature type="transmembrane region" description="Helical" evidence="1">
    <location>
        <begin position="118"/>
        <end position="140"/>
    </location>
</feature>
<dbReference type="InterPro" id="IPR021683">
    <property type="entry name" value="DUF3267"/>
</dbReference>
<dbReference type="Pfam" id="PF11667">
    <property type="entry name" value="DUF3267"/>
    <property type="match status" value="1"/>
</dbReference>
<organism evidence="2 3">
    <name type="scientific">Candidatus Clostridium eludens</name>
    <dbReference type="NCBI Taxonomy" id="3381663"/>
    <lineage>
        <taxon>Bacteria</taxon>
        <taxon>Bacillati</taxon>
        <taxon>Bacillota</taxon>
        <taxon>Clostridia</taxon>
        <taxon>Eubacteriales</taxon>
        <taxon>Clostridiaceae</taxon>
        <taxon>Clostridium</taxon>
    </lineage>
</organism>
<dbReference type="EMBL" id="JBJHZX010000093">
    <property type="protein sequence ID" value="MFL0198787.1"/>
    <property type="molecule type" value="Genomic_DNA"/>
</dbReference>
<dbReference type="RefSeq" id="WP_406794901.1">
    <property type="nucleotide sequence ID" value="NZ_JBJHZX010000093.1"/>
</dbReference>
<proteinExistence type="predicted"/>
<evidence type="ECO:0000313" key="2">
    <source>
        <dbReference type="EMBL" id="MFL0198787.1"/>
    </source>
</evidence>
<keyword evidence="1" id="KW-0812">Transmembrane</keyword>
<protein>
    <submittedName>
        <fullName evidence="2">DUF3267 domain-containing protein</fullName>
    </submittedName>
</protein>
<accession>A0ABW8SRU1</accession>
<name>A0ABW8SRU1_9CLOT</name>
<comment type="caution">
    <text evidence="2">The sequence shown here is derived from an EMBL/GenBank/DDBJ whole genome shotgun (WGS) entry which is preliminary data.</text>
</comment>
<dbReference type="Proteomes" id="UP001623660">
    <property type="component" value="Unassembled WGS sequence"/>
</dbReference>
<feature type="transmembrane region" description="Helical" evidence="1">
    <location>
        <begin position="36"/>
        <end position="54"/>
    </location>
</feature>
<keyword evidence="1" id="KW-0472">Membrane</keyword>
<feature type="transmembrane region" description="Helical" evidence="1">
    <location>
        <begin position="152"/>
        <end position="173"/>
    </location>
</feature>
<sequence length="192" mass="21579">MKVKWKGKLSETNTFPTTEIPPNAVEILNNQRKSDLFVMLIPIIIFIVVCIHVKSNYIGKYKLNLVGYLTGFILAFPFLAVHEFLHAMCFPPKSEVLVYYNNWGICLAPSSPISKIRYICTLLLPAIILGVIPLLVWTFIPIYNVTFNSMLFILGAACLGSSVGDLCNLVHVIREMPKNSVIMVSGLKCCYY</sequence>
<gene>
    <name evidence="2" type="ORF">ACJDU8_25005</name>
</gene>
<keyword evidence="3" id="KW-1185">Reference proteome</keyword>
<feature type="transmembrane region" description="Helical" evidence="1">
    <location>
        <begin position="66"/>
        <end position="85"/>
    </location>
</feature>